<sequence length="92" mass="9931">MKLALVFLAVLPFILASTEEEKRFLEFLHLESLNLNKLVDQLKTLVHSGMGHSACVAACTAIASLLSPLCGKACTMALDAIPTAKSDVIIRY</sequence>
<comment type="caution">
    <text evidence="2">The sequence shown here is derived from an EMBL/GenBank/DDBJ whole genome shotgun (WGS) entry which is preliminary data.</text>
</comment>
<gene>
    <name evidence="2" type="ORF">CHS0354_027867</name>
</gene>
<dbReference type="AlphaFoldDB" id="A0AAE0RL81"/>
<protein>
    <submittedName>
        <fullName evidence="2">Uncharacterized protein</fullName>
    </submittedName>
</protein>
<feature type="signal peptide" evidence="1">
    <location>
        <begin position="1"/>
        <end position="16"/>
    </location>
</feature>
<dbReference type="Proteomes" id="UP001195483">
    <property type="component" value="Unassembled WGS sequence"/>
</dbReference>
<keyword evidence="1" id="KW-0732">Signal</keyword>
<evidence type="ECO:0000313" key="2">
    <source>
        <dbReference type="EMBL" id="KAK3575692.1"/>
    </source>
</evidence>
<dbReference type="EMBL" id="JAEAOA010001686">
    <property type="protein sequence ID" value="KAK3575692.1"/>
    <property type="molecule type" value="Genomic_DNA"/>
</dbReference>
<organism evidence="2 3">
    <name type="scientific">Potamilus streckersoni</name>
    <dbReference type="NCBI Taxonomy" id="2493646"/>
    <lineage>
        <taxon>Eukaryota</taxon>
        <taxon>Metazoa</taxon>
        <taxon>Spiralia</taxon>
        <taxon>Lophotrochozoa</taxon>
        <taxon>Mollusca</taxon>
        <taxon>Bivalvia</taxon>
        <taxon>Autobranchia</taxon>
        <taxon>Heteroconchia</taxon>
        <taxon>Palaeoheterodonta</taxon>
        <taxon>Unionida</taxon>
        <taxon>Unionoidea</taxon>
        <taxon>Unionidae</taxon>
        <taxon>Ambleminae</taxon>
        <taxon>Lampsilini</taxon>
        <taxon>Potamilus</taxon>
    </lineage>
</organism>
<reference evidence="2" key="3">
    <citation type="submission" date="2023-05" db="EMBL/GenBank/DDBJ databases">
        <authorList>
            <person name="Smith C.H."/>
        </authorList>
    </citation>
    <scope>NUCLEOTIDE SEQUENCE</scope>
    <source>
        <strain evidence="2">CHS0354</strain>
        <tissue evidence="2">Mantle</tissue>
    </source>
</reference>
<accession>A0AAE0RL81</accession>
<reference evidence="2" key="1">
    <citation type="journal article" date="2021" name="Genome Biol. Evol.">
        <title>A High-Quality Reference Genome for a Parasitic Bivalve with Doubly Uniparental Inheritance (Bivalvia: Unionida).</title>
        <authorList>
            <person name="Smith C.H."/>
        </authorList>
    </citation>
    <scope>NUCLEOTIDE SEQUENCE</scope>
    <source>
        <strain evidence="2">CHS0354</strain>
    </source>
</reference>
<evidence type="ECO:0000256" key="1">
    <source>
        <dbReference type="SAM" id="SignalP"/>
    </source>
</evidence>
<proteinExistence type="predicted"/>
<name>A0AAE0RL81_9BIVA</name>
<keyword evidence="3" id="KW-1185">Reference proteome</keyword>
<evidence type="ECO:0000313" key="3">
    <source>
        <dbReference type="Proteomes" id="UP001195483"/>
    </source>
</evidence>
<reference evidence="2" key="2">
    <citation type="journal article" date="2021" name="Genome Biol. Evol.">
        <title>Developing a high-quality reference genome for a parasitic bivalve with doubly uniparental inheritance (Bivalvia: Unionida).</title>
        <authorList>
            <person name="Smith C.H."/>
        </authorList>
    </citation>
    <scope>NUCLEOTIDE SEQUENCE</scope>
    <source>
        <strain evidence="2">CHS0354</strain>
        <tissue evidence="2">Mantle</tissue>
    </source>
</reference>
<feature type="chain" id="PRO_5042038205" evidence="1">
    <location>
        <begin position="17"/>
        <end position="92"/>
    </location>
</feature>